<dbReference type="EMBL" id="ASHM01148507">
    <property type="protein sequence ID" value="PNX62528.1"/>
    <property type="molecule type" value="Genomic_DNA"/>
</dbReference>
<evidence type="ECO:0000313" key="2">
    <source>
        <dbReference type="EMBL" id="PNX62528.1"/>
    </source>
</evidence>
<proteinExistence type="predicted"/>
<feature type="region of interest" description="Disordered" evidence="1">
    <location>
        <begin position="1"/>
        <end position="31"/>
    </location>
</feature>
<reference evidence="2 3" key="2">
    <citation type="journal article" date="2017" name="Front. Plant Sci.">
        <title>Gene Classification and Mining of Molecular Markers Useful in Red Clover (Trifolium pratense) Breeding.</title>
        <authorList>
            <person name="Istvanek J."/>
            <person name="Dluhosova J."/>
            <person name="Dluhos P."/>
            <person name="Patkova L."/>
            <person name="Nedelnik J."/>
            <person name="Repkova J."/>
        </authorList>
    </citation>
    <scope>NUCLEOTIDE SEQUENCE [LARGE SCALE GENOMIC DNA]</scope>
    <source>
        <strain evidence="3">cv. Tatra</strain>
        <tissue evidence="2">Young leaves</tissue>
    </source>
</reference>
<feature type="non-terminal residue" evidence="2">
    <location>
        <position position="1"/>
    </location>
</feature>
<evidence type="ECO:0000256" key="1">
    <source>
        <dbReference type="SAM" id="MobiDB-lite"/>
    </source>
</evidence>
<sequence length="31" mass="3835">EMDRIRGNMDESATESSRREMKRQHKLQQRM</sequence>
<name>A0A2K3K8B7_TRIPR</name>
<dbReference type="Proteomes" id="UP000236291">
    <property type="component" value="Unassembled WGS sequence"/>
</dbReference>
<dbReference type="AlphaFoldDB" id="A0A2K3K8B7"/>
<organism evidence="2 3">
    <name type="scientific">Trifolium pratense</name>
    <name type="common">Red clover</name>
    <dbReference type="NCBI Taxonomy" id="57577"/>
    <lineage>
        <taxon>Eukaryota</taxon>
        <taxon>Viridiplantae</taxon>
        <taxon>Streptophyta</taxon>
        <taxon>Embryophyta</taxon>
        <taxon>Tracheophyta</taxon>
        <taxon>Spermatophyta</taxon>
        <taxon>Magnoliopsida</taxon>
        <taxon>eudicotyledons</taxon>
        <taxon>Gunneridae</taxon>
        <taxon>Pentapetalae</taxon>
        <taxon>rosids</taxon>
        <taxon>fabids</taxon>
        <taxon>Fabales</taxon>
        <taxon>Fabaceae</taxon>
        <taxon>Papilionoideae</taxon>
        <taxon>50 kb inversion clade</taxon>
        <taxon>NPAAA clade</taxon>
        <taxon>Hologalegina</taxon>
        <taxon>IRL clade</taxon>
        <taxon>Trifolieae</taxon>
        <taxon>Trifolium</taxon>
    </lineage>
</organism>
<protein>
    <submittedName>
        <fullName evidence="2">Uncharacterized protein</fullName>
    </submittedName>
</protein>
<evidence type="ECO:0000313" key="3">
    <source>
        <dbReference type="Proteomes" id="UP000236291"/>
    </source>
</evidence>
<comment type="caution">
    <text evidence="2">The sequence shown here is derived from an EMBL/GenBank/DDBJ whole genome shotgun (WGS) entry which is preliminary data.</text>
</comment>
<accession>A0A2K3K8B7</accession>
<gene>
    <name evidence="2" type="ORF">L195_g061189</name>
</gene>
<feature type="compositionally biased region" description="Basic residues" evidence="1">
    <location>
        <begin position="20"/>
        <end position="31"/>
    </location>
</feature>
<reference evidence="2 3" key="1">
    <citation type="journal article" date="2014" name="Am. J. Bot.">
        <title>Genome assembly and annotation for red clover (Trifolium pratense; Fabaceae).</title>
        <authorList>
            <person name="Istvanek J."/>
            <person name="Jaros M."/>
            <person name="Krenek A."/>
            <person name="Repkova J."/>
        </authorList>
    </citation>
    <scope>NUCLEOTIDE SEQUENCE [LARGE SCALE GENOMIC DNA]</scope>
    <source>
        <strain evidence="3">cv. Tatra</strain>
        <tissue evidence="2">Young leaves</tissue>
    </source>
</reference>